<evidence type="ECO:0000313" key="11">
    <source>
        <dbReference type="EMBL" id="CAK9167332.1"/>
    </source>
</evidence>
<evidence type="ECO:0000256" key="2">
    <source>
        <dbReference type="ARBA" id="ARBA00004370"/>
    </source>
</evidence>
<evidence type="ECO:0000256" key="4">
    <source>
        <dbReference type="ARBA" id="ARBA00022617"/>
    </source>
</evidence>
<evidence type="ECO:0000256" key="8">
    <source>
        <dbReference type="ARBA" id="ARBA00023033"/>
    </source>
</evidence>
<dbReference type="InterPro" id="IPR001128">
    <property type="entry name" value="Cyt_P450"/>
</dbReference>
<keyword evidence="10" id="KW-1133">Transmembrane helix</keyword>
<keyword evidence="12" id="KW-1185">Reference proteome</keyword>
<evidence type="ECO:0000256" key="5">
    <source>
        <dbReference type="ARBA" id="ARBA00022723"/>
    </source>
</evidence>
<dbReference type="AlphaFoldDB" id="A0ABC8TD37"/>
<keyword evidence="8" id="KW-0503">Monooxygenase</keyword>
<evidence type="ECO:0000256" key="7">
    <source>
        <dbReference type="ARBA" id="ARBA00023004"/>
    </source>
</evidence>
<evidence type="ECO:0000256" key="3">
    <source>
        <dbReference type="ARBA" id="ARBA00010617"/>
    </source>
</evidence>
<keyword evidence="7" id="KW-0408">Iron</keyword>
<dbReference type="Gene3D" id="1.10.630.10">
    <property type="entry name" value="Cytochrome P450"/>
    <property type="match status" value="1"/>
</dbReference>
<dbReference type="GO" id="GO:0004497">
    <property type="term" value="F:monooxygenase activity"/>
    <property type="evidence" value="ECO:0007669"/>
    <property type="project" value="UniProtKB-KW"/>
</dbReference>
<evidence type="ECO:0000256" key="9">
    <source>
        <dbReference type="ARBA" id="ARBA00023136"/>
    </source>
</evidence>
<keyword evidence="6" id="KW-0560">Oxidoreductase</keyword>
<dbReference type="Proteomes" id="UP001642360">
    <property type="component" value="Unassembled WGS sequence"/>
</dbReference>
<sequence length="315" mass="35398">MEFFYVSLLSLFVLLVSLSLHFLFYKSKSGGTLPPGKTGWPVVGESLEFLSTGWKGHPEKFIFDRMVKYSSQVFRTSLLGEQAAVFCGAAGNKFLFSNENKLVQAWWPSSVNKVFPSSTQTSSKEEAIKMRKMLPNFFKPEALQRYIGMMDVIANRHFASSWENNDQVVVFPLSKRFTFWLACRVFVSIEDPNHVAKFADPFDLLASGLISIPIDLPGTPFHRAIKASNFIRKELVRIIKQRKVDLAEGKASPTQDILSHMLLTSDENGKFMAELDIADKILGLLIGGHDTASSACCFIVKYLAELPEVYEGVYK</sequence>
<dbReference type="PANTHER" id="PTHR24286">
    <property type="entry name" value="CYTOCHROME P450 26"/>
    <property type="match status" value="1"/>
</dbReference>
<comment type="caution">
    <text evidence="11">The sequence shown here is derived from an EMBL/GenBank/DDBJ whole genome shotgun (WGS) entry which is preliminary data.</text>
</comment>
<evidence type="ECO:0008006" key="13">
    <source>
        <dbReference type="Google" id="ProtNLM"/>
    </source>
</evidence>
<dbReference type="Pfam" id="PF00067">
    <property type="entry name" value="p450"/>
    <property type="match status" value="1"/>
</dbReference>
<dbReference type="GO" id="GO:0046872">
    <property type="term" value="F:metal ion binding"/>
    <property type="evidence" value="ECO:0007669"/>
    <property type="project" value="UniProtKB-KW"/>
</dbReference>
<name>A0ABC8TD37_9AQUA</name>
<evidence type="ECO:0000256" key="10">
    <source>
        <dbReference type="SAM" id="Phobius"/>
    </source>
</evidence>
<evidence type="ECO:0000256" key="1">
    <source>
        <dbReference type="ARBA" id="ARBA00001971"/>
    </source>
</evidence>
<evidence type="ECO:0000256" key="6">
    <source>
        <dbReference type="ARBA" id="ARBA00023002"/>
    </source>
</evidence>
<keyword evidence="5" id="KW-0479">Metal-binding</keyword>
<evidence type="ECO:0000313" key="12">
    <source>
        <dbReference type="Proteomes" id="UP001642360"/>
    </source>
</evidence>
<keyword evidence="4" id="KW-0349">Heme</keyword>
<reference evidence="11 12" key="1">
    <citation type="submission" date="2024-02" db="EMBL/GenBank/DDBJ databases">
        <authorList>
            <person name="Vignale AGUSTIN F."/>
            <person name="Sosa J E."/>
            <person name="Modenutti C."/>
        </authorList>
    </citation>
    <scope>NUCLEOTIDE SEQUENCE [LARGE SCALE GENOMIC DNA]</scope>
</reference>
<comment type="subcellular location">
    <subcellularLocation>
        <location evidence="2">Membrane</location>
    </subcellularLocation>
</comment>
<feature type="non-terminal residue" evidence="11">
    <location>
        <position position="315"/>
    </location>
</feature>
<keyword evidence="10" id="KW-0812">Transmembrane</keyword>
<comment type="similarity">
    <text evidence="3">Belongs to the cytochrome P450 family.</text>
</comment>
<accession>A0ABC8TD37</accession>
<dbReference type="GO" id="GO:0016020">
    <property type="term" value="C:membrane"/>
    <property type="evidence" value="ECO:0007669"/>
    <property type="project" value="UniProtKB-SubCell"/>
</dbReference>
<comment type="cofactor">
    <cofactor evidence="1">
        <name>heme</name>
        <dbReference type="ChEBI" id="CHEBI:30413"/>
    </cofactor>
</comment>
<dbReference type="SUPFAM" id="SSF48264">
    <property type="entry name" value="Cytochrome P450"/>
    <property type="match status" value="1"/>
</dbReference>
<proteinExistence type="inferred from homology"/>
<dbReference type="InterPro" id="IPR036396">
    <property type="entry name" value="Cyt_P450_sf"/>
</dbReference>
<organism evidence="11 12">
    <name type="scientific">Ilex paraguariensis</name>
    <name type="common">yerba mate</name>
    <dbReference type="NCBI Taxonomy" id="185542"/>
    <lineage>
        <taxon>Eukaryota</taxon>
        <taxon>Viridiplantae</taxon>
        <taxon>Streptophyta</taxon>
        <taxon>Embryophyta</taxon>
        <taxon>Tracheophyta</taxon>
        <taxon>Spermatophyta</taxon>
        <taxon>Magnoliopsida</taxon>
        <taxon>eudicotyledons</taxon>
        <taxon>Gunneridae</taxon>
        <taxon>Pentapetalae</taxon>
        <taxon>asterids</taxon>
        <taxon>campanulids</taxon>
        <taxon>Aquifoliales</taxon>
        <taxon>Aquifoliaceae</taxon>
        <taxon>Ilex</taxon>
    </lineage>
</organism>
<dbReference type="PANTHER" id="PTHR24286:SF349">
    <property type="entry name" value="CYTOCHROME P450 716A1-RELATED"/>
    <property type="match status" value="1"/>
</dbReference>
<gene>
    <name evidence="11" type="ORF">ILEXP_LOCUS36594</name>
</gene>
<dbReference type="EMBL" id="CAUOFW020004808">
    <property type="protein sequence ID" value="CAK9167332.1"/>
    <property type="molecule type" value="Genomic_DNA"/>
</dbReference>
<keyword evidence="9 10" id="KW-0472">Membrane</keyword>
<feature type="transmembrane region" description="Helical" evidence="10">
    <location>
        <begin position="6"/>
        <end position="25"/>
    </location>
</feature>
<protein>
    <recommendedName>
        <fullName evidence="13">Cytochrome P450</fullName>
    </recommendedName>
</protein>